<evidence type="ECO:0000256" key="5">
    <source>
        <dbReference type="ARBA" id="ARBA00023136"/>
    </source>
</evidence>
<dbReference type="PROSITE" id="PS50125">
    <property type="entry name" value="GUANYLATE_CYCLASE_2"/>
    <property type="match status" value="1"/>
</dbReference>
<protein>
    <recommendedName>
        <fullName evidence="14">Guanylate cyclase domain-containing protein</fullName>
    </recommendedName>
</protein>
<dbReference type="GO" id="GO:0000166">
    <property type="term" value="F:nucleotide binding"/>
    <property type="evidence" value="ECO:0007669"/>
    <property type="project" value="UniProtKB-KW"/>
</dbReference>
<feature type="domain" description="Guanylate cyclase" evidence="10">
    <location>
        <begin position="624"/>
        <end position="753"/>
    </location>
</feature>
<comment type="subcellular location">
    <subcellularLocation>
        <location evidence="1">Membrane</location>
    </subcellularLocation>
</comment>
<dbReference type="EMBL" id="BLLK01000022">
    <property type="protein sequence ID" value="GFH46947.1"/>
    <property type="molecule type" value="Genomic_DNA"/>
</dbReference>
<feature type="transmembrane region" description="Helical" evidence="9">
    <location>
        <begin position="568"/>
        <end position="589"/>
    </location>
</feature>
<dbReference type="SUPFAM" id="SSF55073">
    <property type="entry name" value="Nucleotide cyclase"/>
    <property type="match status" value="1"/>
</dbReference>
<evidence type="ECO:0000256" key="3">
    <source>
        <dbReference type="ARBA" id="ARBA00022741"/>
    </source>
</evidence>
<dbReference type="PANTHER" id="PTHR11920:SF335">
    <property type="entry name" value="GUANYLATE CYCLASE"/>
    <property type="match status" value="1"/>
</dbReference>
<keyword evidence="6 7" id="KW-0456">Lyase</keyword>
<dbReference type="InterPro" id="IPR001054">
    <property type="entry name" value="A/G_cyclase"/>
</dbReference>
<evidence type="ECO:0000256" key="4">
    <source>
        <dbReference type="ARBA" id="ARBA00022989"/>
    </source>
</evidence>
<dbReference type="InterPro" id="IPR050401">
    <property type="entry name" value="Cyclic_nucleotide_synthase"/>
</dbReference>
<dbReference type="GO" id="GO:0005886">
    <property type="term" value="C:plasma membrane"/>
    <property type="evidence" value="ECO:0007669"/>
    <property type="project" value="TreeGrafter"/>
</dbReference>
<evidence type="ECO:0000256" key="2">
    <source>
        <dbReference type="ARBA" id="ARBA00022692"/>
    </source>
</evidence>
<dbReference type="Proteomes" id="UP001054902">
    <property type="component" value="Unassembled WGS sequence"/>
</dbReference>
<evidence type="ECO:0000256" key="9">
    <source>
        <dbReference type="SAM" id="Phobius"/>
    </source>
</evidence>
<feature type="compositionally biased region" description="Low complexity" evidence="8">
    <location>
        <begin position="162"/>
        <end position="179"/>
    </location>
</feature>
<dbReference type="GO" id="GO:0007168">
    <property type="term" value="P:receptor guanylyl cyclase signaling pathway"/>
    <property type="evidence" value="ECO:0007669"/>
    <property type="project" value="TreeGrafter"/>
</dbReference>
<evidence type="ECO:0000256" key="8">
    <source>
        <dbReference type="SAM" id="MobiDB-lite"/>
    </source>
</evidence>
<dbReference type="GO" id="GO:0035556">
    <property type="term" value="P:intracellular signal transduction"/>
    <property type="evidence" value="ECO:0007669"/>
    <property type="project" value="InterPro"/>
</dbReference>
<proteinExistence type="inferred from homology"/>
<dbReference type="CDD" id="cd07302">
    <property type="entry name" value="CHD"/>
    <property type="match status" value="1"/>
</dbReference>
<feature type="region of interest" description="Disordered" evidence="8">
    <location>
        <begin position="1"/>
        <end position="179"/>
    </location>
</feature>
<keyword evidence="5 9" id="KW-0472">Membrane</keyword>
<evidence type="ECO:0000259" key="11">
    <source>
        <dbReference type="PROSITE" id="PS50839"/>
    </source>
</evidence>
<keyword evidence="13" id="KW-1185">Reference proteome</keyword>
<reference evidence="12 13" key="1">
    <citation type="journal article" date="2021" name="Sci. Rep.">
        <title>The genome of the diatom Chaetoceros tenuissimus carries an ancient integrated fragment of an extant virus.</title>
        <authorList>
            <person name="Hongo Y."/>
            <person name="Kimura K."/>
            <person name="Takaki Y."/>
            <person name="Yoshida Y."/>
            <person name="Baba S."/>
            <person name="Kobayashi G."/>
            <person name="Nagasaki K."/>
            <person name="Hano T."/>
            <person name="Tomaru Y."/>
        </authorList>
    </citation>
    <scope>NUCLEOTIDE SEQUENCE [LARGE SCALE GENOMIC DNA]</scope>
    <source>
        <strain evidence="12 13">NIES-3715</strain>
    </source>
</reference>
<feature type="compositionally biased region" description="Basic and acidic residues" evidence="8">
    <location>
        <begin position="20"/>
        <end position="36"/>
    </location>
</feature>
<dbReference type="InterPro" id="IPR006189">
    <property type="entry name" value="CHASE_dom"/>
</dbReference>
<dbReference type="PROSITE" id="PS00452">
    <property type="entry name" value="GUANYLATE_CYCLASE_1"/>
    <property type="match status" value="1"/>
</dbReference>
<dbReference type="GO" id="GO:0004383">
    <property type="term" value="F:guanylate cyclase activity"/>
    <property type="evidence" value="ECO:0007669"/>
    <property type="project" value="TreeGrafter"/>
</dbReference>
<evidence type="ECO:0000259" key="10">
    <source>
        <dbReference type="PROSITE" id="PS50125"/>
    </source>
</evidence>
<dbReference type="InterPro" id="IPR029787">
    <property type="entry name" value="Nucleotide_cyclase"/>
</dbReference>
<feature type="transmembrane region" description="Helical" evidence="9">
    <location>
        <begin position="239"/>
        <end position="259"/>
    </location>
</feature>
<evidence type="ECO:0000256" key="1">
    <source>
        <dbReference type="ARBA" id="ARBA00004370"/>
    </source>
</evidence>
<dbReference type="GO" id="GO:0001653">
    <property type="term" value="F:peptide receptor activity"/>
    <property type="evidence" value="ECO:0007669"/>
    <property type="project" value="TreeGrafter"/>
</dbReference>
<dbReference type="AlphaFoldDB" id="A0AAD3CIW3"/>
<organism evidence="12 13">
    <name type="scientific">Chaetoceros tenuissimus</name>
    <dbReference type="NCBI Taxonomy" id="426638"/>
    <lineage>
        <taxon>Eukaryota</taxon>
        <taxon>Sar</taxon>
        <taxon>Stramenopiles</taxon>
        <taxon>Ochrophyta</taxon>
        <taxon>Bacillariophyta</taxon>
        <taxon>Coscinodiscophyceae</taxon>
        <taxon>Chaetocerotophycidae</taxon>
        <taxon>Chaetocerotales</taxon>
        <taxon>Chaetocerotaceae</taxon>
        <taxon>Chaetoceros</taxon>
    </lineage>
</organism>
<accession>A0AAD3CIW3</accession>
<keyword evidence="4 9" id="KW-1133">Transmembrane helix</keyword>
<comment type="caution">
    <text evidence="12">The sequence shown here is derived from an EMBL/GenBank/DDBJ whole genome shotgun (WGS) entry which is preliminary data.</text>
</comment>
<dbReference type="GO" id="GO:0004016">
    <property type="term" value="F:adenylate cyclase activity"/>
    <property type="evidence" value="ECO:0007669"/>
    <property type="project" value="TreeGrafter"/>
</dbReference>
<comment type="similarity">
    <text evidence="7">Belongs to the adenylyl cyclase class-4/guanylyl cyclase family.</text>
</comment>
<evidence type="ECO:0008006" key="14">
    <source>
        <dbReference type="Google" id="ProtNLM"/>
    </source>
</evidence>
<evidence type="ECO:0000256" key="7">
    <source>
        <dbReference type="RuleBase" id="RU000405"/>
    </source>
</evidence>
<dbReference type="SMART" id="SM00044">
    <property type="entry name" value="CYCc"/>
    <property type="match status" value="1"/>
</dbReference>
<evidence type="ECO:0000313" key="13">
    <source>
        <dbReference type="Proteomes" id="UP001054902"/>
    </source>
</evidence>
<dbReference type="PANTHER" id="PTHR11920">
    <property type="entry name" value="GUANYLYL CYCLASE"/>
    <property type="match status" value="1"/>
</dbReference>
<feature type="compositionally biased region" description="Basic and acidic residues" evidence="8">
    <location>
        <begin position="852"/>
        <end position="861"/>
    </location>
</feature>
<dbReference type="InterPro" id="IPR018297">
    <property type="entry name" value="A/G_cyclase_CS"/>
</dbReference>
<gene>
    <name evidence="12" type="ORF">CTEN210_03422</name>
</gene>
<feature type="domain" description="CHASE" evidence="11">
    <location>
        <begin position="387"/>
        <end position="484"/>
    </location>
</feature>
<dbReference type="Gene3D" id="3.30.70.1230">
    <property type="entry name" value="Nucleotide cyclase"/>
    <property type="match status" value="1"/>
</dbReference>
<keyword evidence="2 9" id="KW-0812">Transmembrane</keyword>
<evidence type="ECO:0000313" key="12">
    <source>
        <dbReference type="EMBL" id="GFH46947.1"/>
    </source>
</evidence>
<dbReference type="Pfam" id="PF00211">
    <property type="entry name" value="Guanylate_cyc"/>
    <property type="match status" value="1"/>
</dbReference>
<name>A0AAD3CIW3_9STRA</name>
<dbReference type="PROSITE" id="PS50839">
    <property type="entry name" value="CHASE"/>
    <property type="match status" value="1"/>
</dbReference>
<sequence length="861" mass="95321">MALEHADVSTAQETANTMLAEEKASKIDSEEREKEPFLPSTVEEEGDTSPGSAMFEAASSMLEEVTSNRRRSQSSCGTYGSPEIHRGDQSYASVEAETVVRSGNPSQKHKASNRYYHSESRPHTLGRKGSLSLDPKCATQRRVSRKDSLDSFGGESDVGLRSSVSTNSNSIPRSSSTLSRKSSIGNIWSKLSRRQDFWDRESFYGQDDEDEEESNFVATCLENTFQWLRSTFKTACSSPFILIVVALVFTILCTCGILVTDSFDRAEAEARIENAKTVAQETDVFFQRVLERAFVPLFTIAQFVKTVEIFGSMPFYVGDRCNSENITDCTDTAGFVPAPNLKGKENTHRDLNGIFKRGELEQFEEIASSIKKNSGLGKALFNVQLAPKAVVSAIYPMINCEDFDGFCVNNTGAWGHDLLNDPNRVGIARATVPATGVVTAGPLNLVQGGSEAFIARLPINMPGHRITLDGTDYPCWGFAVLLLNWNILKDDSNIYETFQREGMQFKLTRTDVKIENGIRTEHVKTIAQSDRPELIAKSNLTMALDTSDNGWVISIGYNDGFSPNYSKWAYPTTICLSFVFTVLIMLVLVSKREHEKLLGKLMPARVVKKLRRNQAVVERYSMVTIFFSDIVGYTEMASDMNPTSVMKMLNKLYSEFDKLAEKHGVFKVETIGDAYIAVGGAPEKCSGPEAAEKVTLFALEAIEVTRTMKADNGSQILIRAGLASGPIVAGVVGSNLPKYTLFGDTVNFASRMESTSVNMRLQIAPITRQLLLDAPRYSFECEQRFTNDEPGLVVKGKGRQFTYWVNSFTELSKRKGKYRVGASSRGVMENEVDEEAAAVEPSETDAFNPEAVRTDQDSKNR</sequence>
<keyword evidence="3" id="KW-0547">Nucleotide-binding</keyword>
<evidence type="ECO:0000256" key="6">
    <source>
        <dbReference type="ARBA" id="ARBA00023239"/>
    </source>
</evidence>
<dbReference type="FunFam" id="3.30.70.1230:FF:000059">
    <property type="entry name" value="Guanylate cyclase"/>
    <property type="match status" value="1"/>
</dbReference>
<feature type="region of interest" description="Disordered" evidence="8">
    <location>
        <begin position="822"/>
        <end position="861"/>
    </location>
</feature>